<dbReference type="PANTHER" id="PTHR43539:SF78">
    <property type="entry name" value="FLAVIN-CONTAINING MONOOXYGENASE"/>
    <property type="match status" value="1"/>
</dbReference>
<dbReference type="GeneID" id="95450614"/>
<keyword evidence="1" id="KW-0560">Oxidoreductase</keyword>
<evidence type="ECO:0000256" key="1">
    <source>
        <dbReference type="ARBA" id="ARBA00023002"/>
    </source>
</evidence>
<dbReference type="GO" id="GO:0004497">
    <property type="term" value="F:monooxygenase activity"/>
    <property type="evidence" value="ECO:0007669"/>
    <property type="project" value="TreeGrafter"/>
</dbReference>
<sequence>MADSRPSFTDLSATPADRPVYVVGAGPGGLAVAYALRARGVRAVVLEKSDRVGASWRRHYDRLRLHTTRRLSALPGLAIPRRFGRWVARDDVVRYLEKYAEHHELEIVTGVEVFRVEKAQDGAGWLLHASGGRELTGAAVVVATGHNHTPRLPEWPGAEGYEGELLHASSYRNAKPYEGRDVLVVGVGNTGAEIAVDLVAGGASRVRLAVRTAPHIVRRSTAGWAAQYTGIVVRRLPVRLVDRLARPLARVSTPDLSAHGLPRPEAGLYSRVRQGAIPVQDVGLIDAVRTGKVEIVAAVEGFEDGKVALADGTRIAPDAVIAATGYSRGLDSLVGHLGVLDERGRPTVHGARTPKDAPGLYFTGFTNPISGMFRELAIDAEKIAKSVARRLR</sequence>
<protein>
    <submittedName>
        <fullName evidence="2">NAD(P)/FAD-dependent oxidoreductase</fullName>
    </submittedName>
</protein>
<evidence type="ECO:0000313" key="3">
    <source>
        <dbReference type="Proteomes" id="UP000298159"/>
    </source>
</evidence>
<dbReference type="PANTHER" id="PTHR43539">
    <property type="entry name" value="FLAVIN-BINDING MONOOXYGENASE-LIKE PROTEIN (AFU_ORTHOLOGUE AFUA_4G09220)"/>
    <property type="match status" value="1"/>
</dbReference>
<organism evidence="2 3">
    <name type="scientific">Streptomyces bauhiniae</name>
    <dbReference type="NCBI Taxonomy" id="2340725"/>
    <lineage>
        <taxon>Bacteria</taxon>
        <taxon>Bacillati</taxon>
        <taxon>Actinomycetota</taxon>
        <taxon>Actinomycetes</taxon>
        <taxon>Kitasatosporales</taxon>
        <taxon>Streptomycetaceae</taxon>
        <taxon>Streptomyces</taxon>
    </lineage>
</organism>
<name>A0A4Z1CY99_9ACTN</name>
<dbReference type="Gene3D" id="3.50.50.60">
    <property type="entry name" value="FAD/NAD(P)-binding domain"/>
    <property type="match status" value="1"/>
</dbReference>
<dbReference type="InterPro" id="IPR036188">
    <property type="entry name" value="FAD/NAD-bd_sf"/>
</dbReference>
<dbReference type="GO" id="GO:0005829">
    <property type="term" value="C:cytosol"/>
    <property type="evidence" value="ECO:0007669"/>
    <property type="project" value="TreeGrafter"/>
</dbReference>
<dbReference type="RefSeq" id="WP_135787747.1">
    <property type="nucleotide sequence ID" value="NZ_SRRT01000007.1"/>
</dbReference>
<gene>
    <name evidence="2" type="ORF">E5083_23845</name>
</gene>
<reference evidence="2 3" key="1">
    <citation type="submission" date="2019-04" db="EMBL/GenBank/DDBJ databases">
        <title>Streptomyces sp. nov. Bv016 isolated from bark of Buahinia variegata.</title>
        <authorList>
            <person name="Kanchanasin P."/>
            <person name="Tanasupawat S."/>
            <person name="Yuki M."/>
            <person name="Kudo T."/>
        </authorList>
    </citation>
    <scope>NUCLEOTIDE SEQUENCE [LARGE SCALE GENOMIC DNA]</scope>
    <source>
        <strain evidence="2 3">Bv016</strain>
    </source>
</reference>
<dbReference type="GO" id="GO:0050660">
    <property type="term" value="F:flavin adenine dinucleotide binding"/>
    <property type="evidence" value="ECO:0007669"/>
    <property type="project" value="TreeGrafter"/>
</dbReference>
<dbReference type="PRINTS" id="PR00368">
    <property type="entry name" value="FADPNR"/>
</dbReference>
<keyword evidence="3" id="KW-1185">Reference proteome</keyword>
<evidence type="ECO:0000313" key="2">
    <source>
        <dbReference type="EMBL" id="TGN73825.1"/>
    </source>
</evidence>
<dbReference type="Proteomes" id="UP000298159">
    <property type="component" value="Unassembled WGS sequence"/>
</dbReference>
<dbReference type="PRINTS" id="PR00469">
    <property type="entry name" value="PNDRDTASEII"/>
</dbReference>
<dbReference type="EMBL" id="SRRT01000007">
    <property type="protein sequence ID" value="TGN73825.1"/>
    <property type="molecule type" value="Genomic_DNA"/>
</dbReference>
<dbReference type="Pfam" id="PF13738">
    <property type="entry name" value="Pyr_redox_3"/>
    <property type="match status" value="1"/>
</dbReference>
<proteinExistence type="predicted"/>
<dbReference type="SUPFAM" id="SSF51905">
    <property type="entry name" value="FAD/NAD(P)-binding domain"/>
    <property type="match status" value="2"/>
</dbReference>
<dbReference type="InterPro" id="IPR050982">
    <property type="entry name" value="Auxin_biosynth/cation_transpt"/>
</dbReference>
<accession>A0A4Z1CY99</accession>
<comment type="caution">
    <text evidence="2">The sequence shown here is derived from an EMBL/GenBank/DDBJ whole genome shotgun (WGS) entry which is preliminary data.</text>
</comment>
<dbReference type="AlphaFoldDB" id="A0A4Z1CY99"/>